<sequence length="195" mass="21870">MELLRFAHGDGELSVRDMIEDDIGAFVAYWHDGIADLDFLGIDRARLGTREETRERFRAMCRRDGRRDAALGYTFRRDDDVIGYTNINILGRPYGYVHVHLTDPEARGRGFTSAILWHSLPVIADHVLAEYPIDGLVLETRTRNEGIGRVVRGIGLRPRFTGHLEDPDGLAGPGEFAVFHLDAVTIKTLIAEAGR</sequence>
<evidence type="ECO:0000313" key="3">
    <source>
        <dbReference type="Proteomes" id="UP001049518"/>
    </source>
</evidence>
<keyword evidence="3" id="KW-1185">Reference proteome</keyword>
<dbReference type="InterPro" id="IPR000182">
    <property type="entry name" value="GNAT_dom"/>
</dbReference>
<dbReference type="Pfam" id="PF13302">
    <property type="entry name" value="Acetyltransf_3"/>
    <property type="match status" value="1"/>
</dbReference>
<proteinExistence type="predicted"/>
<dbReference type="Proteomes" id="UP001049518">
    <property type="component" value="Chromosome"/>
</dbReference>
<gene>
    <name evidence="2" type="ORF">AGRA3207_002274</name>
</gene>
<accession>A0ABX8QRQ7</accession>
<feature type="domain" description="N-acetyltransferase" evidence="1">
    <location>
        <begin position="13"/>
        <end position="171"/>
    </location>
</feature>
<name>A0ABX8QRQ7_9ACTN</name>
<dbReference type="EMBL" id="CP059572">
    <property type="protein sequence ID" value="QXJ21422.1"/>
    <property type="molecule type" value="Genomic_DNA"/>
</dbReference>
<organism evidence="2 3">
    <name type="scientific">Actinomadura graeca</name>
    <dbReference type="NCBI Taxonomy" id="2750812"/>
    <lineage>
        <taxon>Bacteria</taxon>
        <taxon>Bacillati</taxon>
        <taxon>Actinomycetota</taxon>
        <taxon>Actinomycetes</taxon>
        <taxon>Streptosporangiales</taxon>
        <taxon>Thermomonosporaceae</taxon>
        <taxon>Actinomadura</taxon>
    </lineage>
</organism>
<dbReference type="Gene3D" id="3.40.630.30">
    <property type="match status" value="1"/>
</dbReference>
<dbReference type="PROSITE" id="PS51186">
    <property type="entry name" value="GNAT"/>
    <property type="match status" value="1"/>
</dbReference>
<protein>
    <recommendedName>
        <fullName evidence="1">N-acetyltransferase domain-containing protein</fullName>
    </recommendedName>
</protein>
<evidence type="ECO:0000313" key="2">
    <source>
        <dbReference type="EMBL" id="QXJ21422.1"/>
    </source>
</evidence>
<dbReference type="SUPFAM" id="SSF55729">
    <property type="entry name" value="Acyl-CoA N-acyltransferases (Nat)"/>
    <property type="match status" value="1"/>
</dbReference>
<dbReference type="InterPro" id="IPR016181">
    <property type="entry name" value="Acyl_CoA_acyltransferase"/>
</dbReference>
<reference evidence="2" key="1">
    <citation type="submission" date="2020-07" db="EMBL/GenBank/DDBJ databases">
        <authorList>
            <person name="Tarantini F.S."/>
            <person name="Hong K.W."/>
            <person name="Chan K.G."/>
        </authorList>
    </citation>
    <scope>NUCLEOTIDE SEQUENCE</scope>
    <source>
        <strain evidence="2">32-07</strain>
    </source>
</reference>
<evidence type="ECO:0000259" key="1">
    <source>
        <dbReference type="PROSITE" id="PS51186"/>
    </source>
</evidence>
<dbReference type="RefSeq" id="WP_231334572.1">
    <property type="nucleotide sequence ID" value="NZ_CP059572.1"/>
</dbReference>